<proteinExistence type="predicted"/>
<evidence type="ECO:0000256" key="1">
    <source>
        <dbReference type="SAM" id="Phobius"/>
    </source>
</evidence>
<sequence>MAFMIALTLAVVVGALLGMSVSGIASQAEEAYRRMRGGARDRRGRGLGTYELAFLAGGPLRVVNTGLAALLGTGRLRLSRGGVLHRVAGADPGEYDVERALLDAVDRHGGRLGVPEARREVSAGREVEAVRHRLQGMALLAGDDQLAQVRTLLRRLRRWSWVTMGVAVASALAGVPVAQLSGEVAFVLFGAAGVFVVMGARGVRLHRRKRAVMDNLLTYAGRERLLEARDAYAVREGRLEARDAYAEGGGRILAFAPVAVFGLEHLDDARVVAELKRVQDGSAGCGAGACGGGTGEDRTVFGLGTDPAGDGGGDFGSGGDGGGSGCGGGGCGGCGG</sequence>
<keyword evidence="1" id="KW-0812">Transmembrane</keyword>
<dbReference type="NCBIfam" id="TIGR04222">
    <property type="entry name" value="near_uncomplex"/>
    <property type="match status" value="1"/>
</dbReference>
<keyword evidence="3" id="KW-1185">Reference proteome</keyword>
<organism evidence="2 3">
    <name type="scientific">Nonomuraea ferruginea</name>
    <dbReference type="NCBI Taxonomy" id="46174"/>
    <lineage>
        <taxon>Bacteria</taxon>
        <taxon>Bacillati</taxon>
        <taxon>Actinomycetota</taxon>
        <taxon>Actinomycetes</taxon>
        <taxon>Streptosporangiales</taxon>
        <taxon>Streptosporangiaceae</taxon>
        <taxon>Nonomuraea</taxon>
    </lineage>
</organism>
<dbReference type="InterPro" id="IPR026467">
    <property type="entry name" value="Ser/Gly_Cys_C_dom"/>
</dbReference>
<comment type="caution">
    <text evidence="2">The sequence shown here is derived from an EMBL/GenBank/DDBJ whole genome shotgun (WGS) entry which is preliminary data.</text>
</comment>
<accession>A0ABT4SU06</accession>
<evidence type="ECO:0000313" key="3">
    <source>
        <dbReference type="Proteomes" id="UP001212498"/>
    </source>
</evidence>
<name>A0ABT4SU06_9ACTN</name>
<feature type="transmembrane region" description="Helical" evidence="1">
    <location>
        <begin position="184"/>
        <end position="203"/>
    </location>
</feature>
<keyword evidence="1" id="KW-1133">Transmembrane helix</keyword>
<dbReference type="Proteomes" id="UP001212498">
    <property type="component" value="Unassembled WGS sequence"/>
</dbReference>
<dbReference type="EMBL" id="JAPNUD010000015">
    <property type="protein sequence ID" value="MDA0640634.1"/>
    <property type="molecule type" value="Genomic_DNA"/>
</dbReference>
<evidence type="ECO:0000313" key="2">
    <source>
        <dbReference type="EMBL" id="MDA0640634.1"/>
    </source>
</evidence>
<dbReference type="RefSeq" id="WP_271275807.1">
    <property type="nucleotide sequence ID" value="NZ_BAABFD010000013.1"/>
</dbReference>
<reference evidence="2 3" key="1">
    <citation type="submission" date="2022-11" db="EMBL/GenBank/DDBJ databases">
        <title>Nonomuraea corallina sp. nov., a new species of the genus Nonomuraea isolated from sea side sediment in Thai sea.</title>
        <authorList>
            <person name="Ngamcharungchit C."/>
            <person name="Matsumoto A."/>
            <person name="Suriyachadkun C."/>
            <person name="Panbangred W."/>
            <person name="Inahashi Y."/>
            <person name="Intra B."/>
        </authorList>
    </citation>
    <scope>NUCLEOTIDE SEQUENCE [LARGE SCALE GENOMIC DNA]</scope>
    <source>
        <strain evidence="2 3">DSM 43553</strain>
    </source>
</reference>
<gene>
    <name evidence="2" type="ORF">OUY24_08395</name>
</gene>
<keyword evidence="1" id="KW-0472">Membrane</keyword>
<feature type="transmembrane region" description="Helical" evidence="1">
    <location>
        <begin position="159"/>
        <end position="178"/>
    </location>
</feature>
<protein>
    <submittedName>
        <fullName evidence="2">TIGR04222 domain-containing membrane protein</fullName>
    </submittedName>
</protein>